<evidence type="ECO:0000313" key="1">
    <source>
        <dbReference type="EMBL" id="GFH40215.1"/>
    </source>
</evidence>
<evidence type="ECO:0000313" key="2">
    <source>
        <dbReference type="Proteomes" id="UP000475928"/>
    </source>
</evidence>
<organism evidence="1 2">
    <name type="scientific">Pseudolactococcus insecticola</name>
    <dbReference type="NCBI Taxonomy" id="2709158"/>
    <lineage>
        <taxon>Bacteria</taxon>
        <taxon>Bacillati</taxon>
        <taxon>Bacillota</taxon>
        <taxon>Bacilli</taxon>
        <taxon>Lactobacillales</taxon>
        <taxon>Streptococcaceae</taxon>
        <taxon>Pseudolactococcus</taxon>
    </lineage>
</organism>
<accession>A0A6A0B674</accession>
<dbReference type="Pfam" id="PF20505">
    <property type="entry name" value="DUF6731"/>
    <property type="match status" value="1"/>
</dbReference>
<dbReference type="Proteomes" id="UP000475928">
    <property type="component" value="Unassembled WGS sequence"/>
</dbReference>
<comment type="caution">
    <text evidence="1">The sequence shown here is derived from an EMBL/GenBank/DDBJ whole genome shotgun (WGS) entry which is preliminary data.</text>
</comment>
<dbReference type="RefSeq" id="WP_172355534.1">
    <property type="nucleotide sequence ID" value="NZ_BLLH01000002.1"/>
</dbReference>
<name>A0A6A0B674_9LACT</name>
<proteinExistence type="predicted"/>
<sequence length="325" mass="37555">MPAYGDDNRKKIIFNYYQLFVDRKVGEERKKFLFDLSQWATDIMEPITSVEEKNWDFGGDTVRLQKQTLNEHNQLEMQFMRLSETQMSYVGKRDSDEEEDFELEDNEFPAQDTFAIFDPENSVLMLQRNIQGLSFKGITEYINHFWNKGRDADDKEIIELIPIISKDAFSKAKLAHGFKKITVKTANKYDSKRNIVQKIGNSFSGVLENIIAAAEPVSGLDVEFTISTAPRSKENLLDDRQVNEILNEIEQNPNSVGKASVSYINENNKMEILNLLKATIKDEYIFELPPKSRLRPDVVLYEMQGIYNGNINREARKTSINQAIR</sequence>
<reference evidence="1 2" key="1">
    <citation type="submission" date="2020-02" db="EMBL/GenBank/DDBJ databases">
        <title>Draft genome sequence of Lactococcus sp. Hs20B0-1.</title>
        <authorList>
            <person name="Noda S."/>
            <person name="Yuki M."/>
            <person name="Ohkuma M."/>
        </authorList>
    </citation>
    <scope>NUCLEOTIDE SEQUENCE [LARGE SCALE GENOMIC DNA]</scope>
    <source>
        <strain evidence="1 2">Hs20B0-1</strain>
    </source>
</reference>
<dbReference type="EMBL" id="BLLH01000002">
    <property type="protein sequence ID" value="GFH40215.1"/>
    <property type="molecule type" value="Genomic_DNA"/>
</dbReference>
<protein>
    <submittedName>
        <fullName evidence="1">Uncharacterized protein</fullName>
    </submittedName>
</protein>
<dbReference type="AlphaFoldDB" id="A0A6A0B674"/>
<keyword evidence="2" id="KW-1185">Reference proteome</keyword>
<dbReference type="InterPro" id="IPR046618">
    <property type="entry name" value="DUF6731"/>
</dbReference>
<gene>
    <name evidence="1" type="ORF">Hs20B_06130</name>
</gene>